<dbReference type="EMBL" id="CP120682">
    <property type="protein sequence ID" value="WKN39019.1"/>
    <property type="molecule type" value="Genomic_DNA"/>
</dbReference>
<feature type="signal peptide" evidence="2">
    <location>
        <begin position="1"/>
        <end position="22"/>
    </location>
</feature>
<evidence type="ECO:0000259" key="3">
    <source>
        <dbReference type="Pfam" id="PF13229"/>
    </source>
</evidence>
<dbReference type="InterPro" id="IPR012334">
    <property type="entry name" value="Pectin_lyas_fold"/>
</dbReference>
<organism evidence="4">
    <name type="scientific">Roseihalotalea indica</name>
    <dbReference type="NCBI Taxonomy" id="2867963"/>
    <lineage>
        <taxon>Bacteria</taxon>
        <taxon>Pseudomonadati</taxon>
        <taxon>Bacteroidota</taxon>
        <taxon>Cytophagia</taxon>
        <taxon>Cytophagales</taxon>
        <taxon>Catalimonadaceae</taxon>
        <taxon>Roseihalotalea</taxon>
    </lineage>
</organism>
<gene>
    <name evidence="4" type="ORF">K4G66_09925</name>
</gene>
<proteinExistence type="predicted"/>
<evidence type="ECO:0000256" key="2">
    <source>
        <dbReference type="SAM" id="SignalP"/>
    </source>
</evidence>
<feature type="chain" id="PRO_5041391890" evidence="2">
    <location>
        <begin position="23"/>
        <end position="343"/>
    </location>
</feature>
<keyword evidence="2" id="KW-0732">Signal</keyword>
<reference evidence="4" key="2">
    <citation type="journal article" date="2024" name="Antonie Van Leeuwenhoek">
        <title>Roseihalotalea indica gen. nov., sp. nov., a halophilic Bacteroidetes from mesopelagic Southwest Indian Ocean with higher carbohydrate metabolic potential.</title>
        <authorList>
            <person name="Chen B."/>
            <person name="Zhang M."/>
            <person name="Lin D."/>
            <person name="Ye J."/>
            <person name="Tang K."/>
        </authorList>
    </citation>
    <scope>NUCLEOTIDE SEQUENCE</scope>
    <source>
        <strain evidence="4">TK19036</strain>
    </source>
</reference>
<feature type="domain" description="Right handed beta helix" evidence="3">
    <location>
        <begin position="139"/>
        <end position="287"/>
    </location>
</feature>
<dbReference type="Gene3D" id="2.160.20.10">
    <property type="entry name" value="Single-stranded right-handed beta-helix, Pectin lyase-like"/>
    <property type="match status" value="1"/>
</dbReference>
<dbReference type="InterPro" id="IPR011050">
    <property type="entry name" value="Pectin_lyase_fold/virulence"/>
</dbReference>
<sequence>MTNLIYVLSLFFLTLFSSNAVAQEIYIDPTHGNDDQTGTQENPLASLAEAVKRANEFTGVGSIHIRLFPGLYLLEDKVAINPIRVMSDTAMYIIEAVVMPDDEAWTPAQMPIIQSISANNSTTQFPHATGLLVSSSFVTIQGLKFLGNANPNVQYYYPISKEDPSLQALDVSQCYFIGNKESAPIQGGIWAHGPENSVSHCVFYECRNAVLFFQNVQDFSITNSIIYGAYESAFWFGPEDYPFTFTNNIISDCHYVLVGPQDLKYSSAFSNSIMANNEHQVGYWSRDQQKVVEQPKPDIQEKGIVKKGDVSLVENASEQLPEQHLHLTPQSAGHELSAGIHKQ</sequence>
<feature type="region of interest" description="Disordered" evidence="1">
    <location>
        <begin position="321"/>
        <end position="343"/>
    </location>
</feature>
<name>A0AA49GS99_9BACT</name>
<protein>
    <submittedName>
        <fullName evidence="4">Right-handed parallel beta-helix repeat-containing protein</fullName>
    </submittedName>
</protein>
<reference evidence="4" key="1">
    <citation type="journal article" date="2023" name="Comput. Struct. Biotechnol. J.">
        <title>Discovery of a novel marine Bacteroidetes with a rich repertoire of carbohydrate-active enzymes.</title>
        <authorList>
            <person name="Chen B."/>
            <person name="Liu G."/>
            <person name="Chen Q."/>
            <person name="Wang H."/>
            <person name="Liu L."/>
            <person name="Tang K."/>
        </authorList>
    </citation>
    <scope>NUCLEOTIDE SEQUENCE</scope>
    <source>
        <strain evidence="4">TK19036</strain>
    </source>
</reference>
<dbReference type="SUPFAM" id="SSF51126">
    <property type="entry name" value="Pectin lyase-like"/>
    <property type="match status" value="1"/>
</dbReference>
<dbReference type="AlphaFoldDB" id="A0AA49GS99"/>
<dbReference type="InterPro" id="IPR039448">
    <property type="entry name" value="Beta_helix"/>
</dbReference>
<evidence type="ECO:0000256" key="1">
    <source>
        <dbReference type="SAM" id="MobiDB-lite"/>
    </source>
</evidence>
<accession>A0AA49GS99</accession>
<evidence type="ECO:0000313" key="4">
    <source>
        <dbReference type="EMBL" id="WKN39019.1"/>
    </source>
</evidence>
<dbReference type="Pfam" id="PF13229">
    <property type="entry name" value="Beta_helix"/>
    <property type="match status" value="1"/>
</dbReference>